<evidence type="ECO:0000313" key="2">
    <source>
        <dbReference type="Proteomes" id="UP000551616"/>
    </source>
</evidence>
<dbReference type="EMBL" id="JABRWO010000001">
    <property type="protein sequence ID" value="MBA2113453.1"/>
    <property type="molecule type" value="Genomic_DNA"/>
</dbReference>
<gene>
    <name evidence="1" type="ORF">HOV93_06020</name>
</gene>
<protein>
    <submittedName>
        <fullName evidence="1">Uncharacterized protein</fullName>
    </submittedName>
</protein>
<dbReference type="Proteomes" id="UP000551616">
    <property type="component" value="Unassembled WGS sequence"/>
</dbReference>
<name>A0A7V9A5Q4_9BACT</name>
<sequence length="51" mass="5698">MPEKHSLTVPPVVWVADLDLSNQYKSEAGEIRELRSTVFLSAVDLFVPQIA</sequence>
<comment type="caution">
    <text evidence="1">The sequence shown here is derived from an EMBL/GenBank/DDBJ whole genome shotgun (WGS) entry which is preliminary data.</text>
</comment>
<proteinExistence type="predicted"/>
<keyword evidence="2" id="KW-1185">Reference proteome</keyword>
<reference evidence="1 2" key="1">
    <citation type="submission" date="2020-05" db="EMBL/GenBank/DDBJ databases">
        <title>Bremerella alba sp. nov., a novel planctomycete isolated from the surface of the macroalga Fucus spiralis.</title>
        <authorList>
            <person name="Godinho O."/>
            <person name="Botelho R."/>
            <person name="Albuquerque L."/>
            <person name="Wiegand S."/>
            <person name="Da Costa M.S."/>
            <person name="Lobo-Da-Cunha A."/>
            <person name="Jogler C."/>
            <person name="Lage O.M."/>
        </authorList>
    </citation>
    <scope>NUCLEOTIDE SEQUENCE [LARGE SCALE GENOMIC DNA]</scope>
    <source>
        <strain evidence="1 2">FF15</strain>
    </source>
</reference>
<evidence type="ECO:0000313" key="1">
    <source>
        <dbReference type="EMBL" id="MBA2113453.1"/>
    </source>
</evidence>
<accession>A0A7V9A5Q4</accession>
<dbReference type="AlphaFoldDB" id="A0A7V9A5Q4"/>
<organism evidence="1 2">
    <name type="scientific">Bremerella alba</name>
    <dbReference type="NCBI Taxonomy" id="980252"/>
    <lineage>
        <taxon>Bacteria</taxon>
        <taxon>Pseudomonadati</taxon>
        <taxon>Planctomycetota</taxon>
        <taxon>Planctomycetia</taxon>
        <taxon>Pirellulales</taxon>
        <taxon>Pirellulaceae</taxon>
        <taxon>Bremerella</taxon>
    </lineage>
</organism>